<proteinExistence type="predicted"/>
<dbReference type="RefSeq" id="WP_006521182.1">
    <property type="nucleotide sequence ID" value="NC_021184.1"/>
</dbReference>
<reference evidence="2 3" key="1">
    <citation type="submission" date="2012-01" db="EMBL/GenBank/DDBJ databases">
        <title>Complete sequence of Desulfotomaculum gibsoniae DSM 7213.</title>
        <authorList>
            <consortium name="US DOE Joint Genome Institute"/>
            <person name="Lucas S."/>
            <person name="Han J."/>
            <person name="Lapidus A."/>
            <person name="Cheng J.-F."/>
            <person name="Goodwin L."/>
            <person name="Pitluck S."/>
            <person name="Peters L."/>
            <person name="Ovchinnikova G."/>
            <person name="Teshima H."/>
            <person name="Detter J.C."/>
            <person name="Han C."/>
            <person name="Tapia R."/>
            <person name="Land M."/>
            <person name="Hauser L."/>
            <person name="Kyrpides N."/>
            <person name="Ivanova N."/>
            <person name="Pagani I."/>
            <person name="Parshina S."/>
            <person name="Plugge C."/>
            <person name="Muyzer G."/>
            <person name="Kuever J."/>
            <person name="Ivanova A."/>
            <person name="Nazina T."/>
            <person name="Klenk H.-P."/>
            <person name="Brambilla E."/>
            <person name="Spring S."/>
            <person name="Stams A.F."/>
            <person name="Woyke T."/>
        </authorList>
    </citation>
    <scope>NUCLEOTIDE SEQUENCE [LARGE SCALE GENOMIC DNA]</scope>
    <source>
        <strain evidence="2 3">DSM 7213</strain>
    </source>
</reference>
<sequence>MYEIDAVAAEKAVKKQDLDVKATTEPLCENTPEAPVTITTATVKVPVVLAELTVQVNVDAKINLPEPAIEIKRVGKRLKVTQCRLLQNTNKLFISGFVRKNIEYSTRKFSNREGICGNINHCSVDVPWSCVTAVDFNVGTPVDVAFNTVDQFEYLVEQNLGPKFPAKDQLMSGDLTELNQVTTEFFNELPFCELISATITEFNEAVNRKDPFGVNPFEEFEFTAIQEKMVIDLTLKILQNQQVAINGSGA</sequence>
<dbReference type="eggNOG" id="ENOG502ZA1R">
    <property type="taxonomic scope" value="Bacteria"/>
</dbReference>
<protein>
    <recommendedName>
        <fullName evidence="1">DUF7852 domain-containing protein</fullName>
    </recommendedName>
</protein>
<dbReference type="InterPro" id="IPR057174">
    <property type="entry name" value="DUF7852"/>
</dbReference>
<keyword evidence="3" id="KW-1185">Reference proteome</keyword>
<gene>
    <name evidence="2" type="ORF">Desgi_0986</name>
</gene>
<evidence type="ECO:0000259" key="1">
    <source>
        <dbReference type="Pfam" id="PF25250"/>
    </source>
</evidence>
<dbReference type="HOGENOM" id="CLU_070018_0_0_9"/>
<dbReference type="EMBL" id="CP003273">
    <property type="protein sequence ID" value="AGL00526.1"/>
    <property type="molecule type" value="Genomic_DNA"/>
</dbReference>
<dbReference type="AlphaFoldDB" id="R4KLN2"/>
<dbReference type="Proteomes" id="UP000013520">
    <property type="component" value="Chromosome"/>
</dbReference>
<dbReference type="KEGG" id="dgi:Desgi_0986"/>
<evidence type="ECO:0000313" key="3">
    <source>
        <dbReference type="Proteomes" id="UP000013520"/>
    </source>
</evidence>
<dbReference type="STRING" id="767817.Desgi_0986"/>
<name>R4KLN2_9FIRM</name>
<dbReference type="Pfam" id="PF25250">
    <property type="entry name" value="DUF7852"/>
    <property type="match status" value="1"/>
</dbReference>
<organism evidence="2 3">
    <name type="scientific">Desulfoscipio gibsoniae DSM 7213</name>
    <dbReference type="NCBI Taxonomy" id="767817"/>
    <lineage>
        <taxon>Bacteria</taxon>
        <taxon>Bacillati</taxon>
        <taxon>Bacillota</taxon>
        <taxon>Clostridia</taxon>
        <taxon>Eubacteriales</taxon>
        <taxon>Desulfallaceae</taxon>
        <taxon>Desulfoscipio</taxon>
    </lineage>
</organism>
<dbReference type="InterPro" id="IPR054845">
    <property type="entry name" value="Exosporium_prot_C"/>
</dbReference>
<accession>R4KLN2</accession>
<dbReference type="OrthoDB" id="2381017at2"/>
<feature type="domain" description="DUF7852" evidence="1">
    <location>
        <begin position="38"/>
        <end position="109"/>
    </location>
</feature>
<dbReference type="NCBIfam" id="NF045794">
    <property type="entry name" value="CsxC_fam"/>
    <property type="match status" value="1"/>
</dbReference>
<evidence type="ECO:0000313" key="2">
    <source>
        <dbReference type="EMBL" id="AGL00526.1"/>
    </source>
</evidence>